<dbReference type="InterPro" id="IPR001611">
    <property type="entry name" value="Leu-rich_rpt"/>
</dbReference>
<dbReference type="PROSITE" id="PS00107">
    <property type="entry name" value="PROTEIN_KINASE_ATP"/>
    <property type="match status" value="1"/>
</dbReference>
<evidence type="ECO:0000313" key="8">
    <source>
        <dbReference type="Proteomes" id="UP001530293"/>
    </source>
</evidence>
<feature type="binding site" evidence="3">
    <location>
        <position position="322"/>
    </location>
    <ligand>
        <name>ATP</name>
        <dbReference type="ChEBI" id="CHEBI:30616"/>
    </ligand>
</feature>
<keyword evidence="5" id="KW-1133">Transmembrane helix</keyword>
<dbReference type="Gene3D" id="3.80.10.10">
    <property type="entry name" value="Ribonuclease Inhibitor"/>
    <property type="match status" value="2"/>
</dbReference>
<keyword evidence="1" id="KW-0433">Leucine-rich repeat</keyword>
<reference evidence="7 8" key="1">
    <citation type="submission" date="2024-10" db="EMBL/GenBank/DDBJ databases">
        <title>Updated reference genomes for cyclostephanoid diatoms.</title>
        <authorList>
            <person name="Roberts W.R."/>
            <person name="Alverson A.J."/>
        </authorList>
    </citation>
    <scope>NUCLEOTIDE SEQUENCE [LARGE SCALE GENOMIC DNA]</scope>
    <source>
        <strain evidence="7 8">AJA232-27</strain>
    </source>
</reference>
<dbReference type="Pfam" id="PF00069">
    <property type="entry name" value="Pkinase"/>
    <property type="match status" value="1"/>
</dbReference>
<dbReference type="EMBL" id="JALLBG020000130">
    <property type="protein sequence ID" value="KAL3762917.1"/>
    <property type="molecule type" value="Genomic_DNA"/>
</dbReference>
<keyword evidence="2" id="KW-0677">Repeat</keyword>
<dbReference type="InterPro" id="IPR003591">
    <property type="entry name" value="Leu-rich_rpt_typical-subtyp"/>
</dbReference>
<dbReference type="Pfam" id="PF13855">
    <property type="entry name" value="LRR_8"/>
    <property type="match status" value="2"/>
</dbReference>
<keyword evidence="8" id="KW-1185">Reference proteome</keyword>
<keyword evidence="3" id="KW-0547">Nucleotide-binding</keyword>
<feature type="transmembrane region" description="Helical" evidence="5">
    <location>
        <begin position="53"/>
        <end position="72"/>
    </location>
</feature>
<dbReference type="SMART" id="SM00369">
    <property type="entry name" value="LRR_TYP"/>
    <property type="match status" value="4"/>
</dbReference>
<name>A0ABD3MH56_9STRA</name>
<keyword evidence="5" id="KW-0472">Membrane</keyword>
<accession>A0ABD3MH56</accession>
<feature type="compositionally biased region" description="Basic and acidic residues" evidence="4">
    <location>
        <begin position="32"/>
        <end position="44"/>
    </location>
</feature>
<protein>
    <recommendedName>
        <fullName evidence="6">Protein kinase domain-containing protein</fullName>
    </recommendedName>
</protein>
<keyword evidence="3" id="KW-0067">ATP-binding</keyword>
<feature type="region of interest" description="Disordered" evidence="4">
    <location>
        <begin position="1"/>
        <end position="46"/>
    </location>
</feature>
<dbReference type="InterPro" id="IPR032675">
    <property type="entry name" value="LRR_dom_sf"/>
</dbReference>
<dbReference type="Gene3D" id="1.10.510.10">
    <property type="entry name" value="Transferase(Phosphotransferase) domain 1"/>
    <property type="match status" value="1"/>
</dbReference>
<evidence type="ECO:0000259" key="6">
    <source>
        <dbReference type="PROSITE" id="PS50011"/>
    </source>
</evidence>
<evidence type="ECO:0000256" key="4">
    <source>
        <dbReference type="SAM" id="MobiDB-lite"/>
    </source>
</evidence>
<evidence type="ECO:0000256" key="5">
    <source>
        <dbReference type="SAM" id="Phobius"/>
    </source>
</evidence>
<organism evidence="7 8">
    <name type="scientific">Discostella pseudostelligera</name>
    <dbReference type="NCBI Taxonomy" id="259834"/>
    <lineage>
        <taxon>Eukaryota</taxon>
        <taxon>Sar</taxon>
        <taxon>Stramenopiles</taxon>
        <taxon>Ochrophyta</taxon>
        <taxon>Bacillariophyta</taxon>
        <taxon>Coscinodiscophyceae</taxon>
        <taxon>Thalassiosirophycidae</taxon>
        <taxon>Stephanodiscales</taxon>
        <taxon>Stephanodiscaceae</taxon>
        <taxon>Discostella</taxon>
    </lineage>
</organism>
<sequence length="551" mass="61700">MPQPLAGADASTLFHDDKRPSNMRAPPVQRTRMGEPRPRREGERTKRRPVVEWTKAILLCLAVVSGFLSFVWHKKSLHLQRQSSNFEMVDRCNLRTYPLWQIEALEELNLSGCDHVSLPDDAELWSKLSSLKKLDLNNNSLIDLPDEMEVLSSLETLFLSENKMESIPDVISKLNLRVLSLRGNLLRELSASYLPTSSLVWLILTNNQISKLHSDIGDAKHLRKLMLSHNRIDTVPVELGECMDLELIRLANNNISLMPREVLTLPKLAWISLSGNPISIPPTKVAKIIKETDIQMHSTVLGKGASGTVYQGSYNGNDVAVKIFKEGSKGSDGNAVDEARINGLIDHPLAISAIGVIMDGKEKTYKGMVMNLLSGTYPLGKIPNFDTVTRDEGPSPHSENLSMNQVYSVVWNVASVLEYIHSTIGVSHSDVYLHNVLRDGQFVARLSDWGASFVYNHENAELAEMLERIEVLAFGRLVQDIFAWHLRVAVPDTTGSASYFDSFLSRGKSMEKGAFKELLASILQPNSTIRPNFRAIMEKLESMPEFNDFKR</sequence>
<gene>
    <name evidence="7" type="ORF">ACHAWU_001064</name>
</gene>
<dbReference type="Gene3D" id="3.30.200.20">
    <property type="entry name" value="Phosphorylase Kinase, domain 1"/>
    <property type="match status" value="1"/>
</dbReference>
<dbReference type="AlphaFoldDB" id="A0ABD3MH56"/>
<dbReference type="Proteomes" id="UP001530293">
    <property type="component" value="Unassembled WGS sequence"/>
</dbReference>
<dbReference type="InterPro" id="IPR011009">
    <property type="entry name" value="Kinase-like_dom_sf"/>
</dbReference>
<dbReference type="InterPro" id="IPR000719">
    <property type="entry name" value="Prot_kinase_dom"/>
</dbReference>
<evidence type="ECO:0000313" key="7">
    <source>
        <dbReference type="EMBL" id="KAL3762917.1"/>
    </source>
</evidence>
<dbReference type="InterPro" id="IPR050216">
    <property type="entry name" value="LRR_domain-containing"/>
</dbReference>
<dbReference type="SUPFAM" id="SSF52058">
    <property type="entry name" value="L domain-like"/>
    <property type="match status" value="1"/>
</dbReference>
<dbReference type="GO" id="GO:0005524">
    <property type="term" value="F:ATP binding"/>
    <property type="evidence" value="ECO:0007669"/>
    <property type="project" value="UniProtKB-UniRule"/>
</dbReference>
<evidence type="ECO:0000256" key="1">
    <source>
        <dbReference type="ARBA" id="ARBA00022614"/>
    </source>
</evidence>
<dbReference type="PROSITE" id="PS51450">
    <property type="entry name" value="LRR"/>
    <property type="match status" value="3"/>
</dbReference>
<comment type="caution">
    <text evidence="7">The sequence shown here is derived from an EMBL/GenBank/DDBJ whole genome shotgun (WGS) entry which is preliminary data.</text>
</comment>
<evidence type="ECO:0000256" key="2">
    <source>
        <dbReference type="ARBA" id="ARBA00022737"/>
    </source>
</evidence>
<dbReference type="PANTHER" id="PTHR48051">
    <property type="match status" value="1"/>
</dbReference>
<dbReference type="PANTHER" id="PTHR48051:SF1">
    <property type="entry name" value="RAS SUPPRESSOR PROTEIN 1"/>
    <property type="match status" value="1"/>
</dbReference>
<feature type="domain" description="Protein kinase" evidence="6">
    <location>
        <begin position="295"/>
        <end position="551"/>
    </location>
</feature>
<proteinExistence type="predicted"/>
<dbReference type="PROSITE" id="PS50011">
    <property type="entry name" value="PROTEIN_KINASE_DOM"/>
    <property type="match status" value="1"/>
</dbReference>
<evidence type="ECO:0000256" key="3">
    <source>
        <dbReference type="PROSITE-ProRule" id="PRU10141"/>
    </source>
</evidence>
<dbReference type="InterPro" id="IPR017441">
    <property type="entry name" value="Protein_kinase_ATP_BS"/>
</dbReference>
<keyword evidence="5" id="KW-0812">Transmembrane</keyword>
<dbReference type="SUPFAM" id="SSF56112">
    <property type="entry name" value="Protein kinase-like (PK-like)"/>
    <property type="match status" value="1"/>
</dbReference>